<dbReference type="Pfam" id="PF02687">
    <property type="entry name" value="FtsX"/>
    <property type="match status" value="1"/>
</dbReference>
<evidence type="ECO:0000313" key="8">
    <source>
        <dbReference type="EMBL" id="MFC4401488.1"/>
    </source>
</evidence>
<evidence type="ECO:0000256" key="5">
    <source>
        <dbReference type="ARBA" id="ARBA00023136"/>
    </source>
</evidence>
<feature type="domain" description="ABC3 transporter permease C-terminal" evidence="7">
    <location>
        <begin position="62"/>
        <end position="176"/>
    </location>
</feature>
<feature type="transmembrane region" description="Helical" evidence="6">
    <location>
        <begin position="227"/>
        <end position="253"/>
    </location>
</feature>
<comment type="caution">
    <text evidence="8">The sequence shown here is derived from an EMBL/GenBank/DDBJ whole genome shotgun (WGS) entry which is preliminary data.</text>
</comment>
<feature type="transmembrane region" description="Helical" evidence="6">
    <location>
        <begin position="517"/>
        <end position="537"/>
    </location>
</feature>
<proteinExistence type="inferred from homology"/>
<dbReference type="PANTHER" id="PTHR46795">
    <property type="entry name" value="ABC TRANSPORTER PERMEASE-RELATED-RELATED"/>
    <property type="match status" value="1"/>
</dbReference>
<keyword evidence="5 6" id="KW-0472">Membrane</keyword>
<evidence type="ECO:0000256" key="6">
    <source>
        <dbReference type="PIRNR" id="PIRNR018968"/>
    </source>
</evidence>
<comment type="similarity">
    <text evidence="6">Belongs to the ABC-4 integral membrane protein family.</text>
</comment>
<feature type="transmembrane region" description="Helical" evidence="6">
    <location>
        <begin position="62"/>
        <end position="82"/>
    </location>
</feature>
<feature type="transmembrane region" description="Helical" evidence="6">
    <location>
        <begin position="282"/>
        <end position="304"/>
    </location>
</feature>
<keyword evidence="4 6" id="KW-1133">Transmembrane helix</keyword>
<dbReference type="EMBL" id="JBHSDT010000001">
    <property type="protein sequence ID" value="MFC4401488.1"/>
    <property type="molecule type" value="Genomic_DNA"/>
</dbReference>
<evidence type="ECO:0000313" key="9">
    <source>
        <dbReference type="Proteomes" id="UP001595882"/>
    </source>
</evidence>
<organism evidence="8 9">
    <name type="scientific">Gracilibacillus xinjiangensis</name>
    <dbReference type="NCBI Taxonomy" id="1193282"/>
    <lineage>
        <taxon>Bacteria</taxon>
        <taxon>Bacillati</taxon>
        <taxon>Bacillota</taxon>
        <taxon>Bacilli</taxon>
        <taxon>Bacillales</taxon>
        <taxon>Bacillaceae</taxon>
        <taxon>Gracilibacillus</taxon>
    </lineage>
</organism>
<feature type="transmembrane region" description="Helical" evidence="6">
    <location>
        <begin position="602"/>
        <end position="623"/>
    </location>
</feature>
<dbReference type="InterPro" id="IPR003838">
    <property type="entry name" value="ABC3_permease_C"/>
</dbReference>
<sequence length="635" mass="72343">MTFRQFAFNNVRRNARQYLSYFFSCMFSVAVFFIYAVIMYHPEIDGHEFRANVQRGIMSVEVIIYSFSFLFVLYSTSAFIRSRKKEYGLLMTLGISKRQLSGLLILENTIIGIISIISGVLAGLIFANIFIMGFSQILGMEGTLGFYIAPKAVVLTVISYFIMFELNSLIVVWTLRTNAVMELFRGAKAPNKVPKFSWLLSIIGIGLVISAYYLAATASLMTIFYRMFIILLLIIPGTYLLYTQFSVALVSLLKRRKSLYLCKTNLLTISDLNYKLRDHARLLFFVTILSAVSFTASGVLYSAFQSAESEASAYIPNDLSYLSKGENIAKMDSETTKVIEAFQENNLDYNLVEVERTRAQITNMNNETWIHLISYSDYKKLAKLTDAAIQPLHNEQQTLIMLPHLMTTNSLSLPESITVQSQNHQIQLHSVAIPATVNDIYQIGYTTVVADAIYEQFAIVAEPDEIYKYVAFSIKDWVKYTDIVEEVSDKLDTEIISNIDSKADFYNVMKTTLSHTLFFGLFISVLFFLAAGSILYFKMYQDLDKDIEQYKALYRIGLTTKEMKKIATRQIAYLFFIPFGLAVLHSSFAYKALHNMLASSILLPSITLIIGYLVIYAIYFFFIRGLYIAKIKKVM</sequence>
<keyword evidence="3 6" id="KW-0812">Transmembrane</keyword>
<dbReference type="PANTHER" id="PTHR46795:SF1">
    <property type="entry name" value="ABC TRANSPORTER PERMEASE PROTEIN"/>
    <property type="match status" value="1"/>
</dbReference>
<gene>
    <name evidence="8" type="ORF">ACFOY7_00055</name>
</gene>
<feature type="transmembrane region" description="Helical" evidence="6">
    <location>
        <begin position="571"/>
        <end position="590"/>
    </location>
</feature>
<dbReference type="InterPro" id="IPR027022">
    <property type="entry name" value="ABC_permease_BceB-typ"/>
</dbReference>
<keyword evidence="9" id="KW-1185">Reference proteome</keyword>
<dbReference type="RefSeq" id="WP_390248126.1">
    <property type="nucleotide sequence ID" value="NZ_JBHSDT010000001.1"/>
</dbReference>
<keyword evidence="2 6" id="KW-1003">Cell membrane</keyword>
<dbReference type="InterPro" id="IPR052536">
    <property type="entry name" value="ABC-4_Integral_Memb_Prot"/>
</dbReference>
<feature type="transmembrane region" description="Helical" evidence="6">
    <location>
        <begin position="196"/>
        <end position="215"/>
    </location>
</feature>
<accession>A0ABV8WQR7</accession>
<dbReference type="Proteomes" id="UP001595882">
    <property type="component" value="Unassembled WGS sequence"/>
</dbReference>
<comment type="subcellular location">
    <subcellularLocation>
        <location evidence="1 6">Cell membrane</location>
        <topology evidence="1 6">Multi-pass membrane protein</topology>
    </subcellularLocation>
</comment>
<evidence type="ECO:0000256" key="1">
    <source>
        <dbReference type="ARBA" id="ARBA00004651"/>
    </source>
</evidence>
<name>A0ABV8WQR7_9BACI</name>
<dbReference type="PIRSF" id="PIRSF018968">
    <property type="entry name" value="ABC_permease_BceB"/>
    <property type="match status" value="1"/>
</dbReference>
<evidence type="ECO:0000256" key="4">
    <source>
        <dbReference type="ARBA" id="ARBA00022989"/>
    </source>
</evidence>
<feature type="transmembrane region" description="Helical" evidence="6">
    <location>
        <begin position="21"/>
        <end position="42"/>
    </location>
</feature>
<evidence type="ECO:0000256" key="2">
    <source>
        <dbReference type="ARBA" id="ARBA00022475"/>
    </source>
</evidence>
<protein>
    <submittedName>
        <fullName evidence="8">FtsX-like permease family protein</fullName>
    </submittedName>
</protein>
<keyword evidence="6" id="KW-0813">Transport</keyword>
<feature type="transmembrane region" description="Helical" evidence="6">
    <location>
        <begin position="152"/>
        <end position="175"/>
    </location>
</feature>
<reference evidence="9" key="1">
    <citation type="journal article" date="2019" name="Int. J. Syst. Evol. Microbiol.">
        <title>The Global Catalogue of Microorganisms (GCM) 10K type strain sequencing project: providing services to taxonomists for standard genome sequencing and annotation.</title>
        <authorList>
            <consortium name="The Broad Institute Genomics Platform"/>
            <consortium name="The Broad Institute Genome Sequencing Center for Infectious Disease"/>
            <person name="Wu L."/>
            <person name="Ma J."/>
        </authorList>
    </citation>
    <scope>NUCLEOTIDE SEQUENCE [LARGE SCALE GENOMIC DNA]</scope>
    <source>
        <strain evidence="9">CCUG 37865</strain>
    </source>
</reference>
<feature type="transmembrane region" description="Helical" evidence="6">
    <location>
        <begin position="103"/>
        <end position="132"/>
    </location>
</feature>
<evidence type="ECO:0000259" key="7">
    <source>
        <dbReference type="Pfam" id="PF02687"/>
    </source>
</evidence>
<evidence type="ECO:0000256" key="3">
    <source>
        <dbReference type="ARBA" id="ARBA00022692"/>
    </source>
</evidence>